<evidence type="ECO:0000256" key="2">
    <source>
        <dbReference type="ARBA" id="ARBA00022553"/>
    </source>
</evidence>
<feature type="domain" description="Carrier" evidence="3">
    <location>
        <begin position="1"/>
        <end position="81"/>
    </location>
</feature>
<dbReference type="Pfam" id="PF00550">
    <property type="entry name" value="PP-binding"/>
    <property type="match status" value="1"/>
</dbReference>
<dbReference type="InterPro" id="IPR020806">
    <property type="entry name" value="PKS_PP-bd"/>
</dbReference>
<evidence type="ECO:0000259" key="3">
    <source>
        <dbReference type="PROSITE" id="PS50075"/>
    </source>
</evidence>
<dbReference type="EMBL" id="NDXW01000001">
    <property type="protein sequence ID" value="RDH46415.1"/>
    <property type="molecule type" value="Genomic_DNA"/>
</dbReference>
<gene>
    <name evidence="4" type="ORF">B9G39_24820</name>
</gene>
<evidence type="ECO:0000313" key="4">
    <source>
        <dbReference type="EMBL" id="RDH46415.1"/>
    </source>
</evidence>
<dbReference type="Gene3D" id="1.10.1200.10">
    <property type="entry name" value="ACP-like"/>
    <property type="match status" value="1"/>
</dbReference>
<accession>A0A4P9VS20</accession>
<evidence type="ECO:0000313" key="5">
    <source>
        <dbReference type="Proteomes" id="UP000257039"/>
    </source>
</evidence>
<reference evidence="4 5" key="1">
    <citation type="submission" date="2017-04" db="EMBL/GenBank/DDBJ databases">
        <title>Draft genome sequence of Zooshikella ganghwensis VG4 isolated from Red Sea sediments.</title>
        <authorList>
            <person name="Rehman Z."/>
            <person name="Alam I."/>
            <person name="Kamau A."/>
            <person name="Bajic V."/>
            <person name="Leiknes T."/>
        </authorList>
    </citation>
    <scope>NUCLEOTIDE SEQUENCE [LARGE SCALE GENOMIC DNA]</scope>
    <source>
        <strain evidence="4 5">VG4</strain>
    </source>
</reference>
<dbReference type="InterPro" id="IPR009081">
    <property type="entry name" value="PP-bd_ACP"/>
</dbReference>
<dbReference type="PROSITE" id="PS50075">
    <property type="entry name" value="CARRIER"/>
    <property type="match status" value="1"/>
</dbReference>
<sequence>MKAVKAEQIADWLQTHLSDQFKRYAIQPANDISFDALGLDSVGQVTLMSDLEEWLELELEPTLIYDYPTITALADKVGELLTEDIAEEAVHG</sequence>
<organism evidence="4 5">
    <name type="scientific">Zooshikella ganghwensis</name>
    <dbReference type="NCBI Taxonomy" id="202772"/>
    <lineage>
        <taxon>Bacteria</taxon>
        <taxon>Pseudomonadati</taxon>
        <taxon>Pseudomonadota</taxon>
        <taxon>Gammaproteobacteria</taxon>
        <taxon>Oceanospirillales</taxon>
        <taxon>Zooshikellaceae</taxon>
        <taxon>Zooshikella</taxon>
    </lineage>
</organism>
<dbReference type="GO" id="GO:0031177">
    <property type="term" value="F:phosphopantetheine binding"/>
    <property type="evidence" value="ECO:0007669"/>
    <property type="project" value="InterPro"/>
</dbReference>
<dbReference type="RefSeq" id="WP_094789177.1">
    <property type="nucleotide sequence ID" value="NZ_JAEVHG010000009.1"/>
</dbReference>
<protein>
    <submittedName>
        <fullName evidence="4">Acyl carrier protein</fullName>
    </submittedName>
</protein>
<keyword evidence="2" id="KW-0597">Phosphoprotein</keyword>
<name>A0A4P9VS20_9GAMM</name>
<dbReference type="SMART" id="SM01294">
    <property type="entry name" value="PKS_PP_betabranch"/>
    <property type="match status" value="1"/>
</dbReference>
<dbReference type="InterPro" id="IPR036736">
    <property type="entry name" value="ACP-like_sf"/>
</dbReference>
<evidence type="ECO:0000256" key="1">
    <source>
        <dbReference type="ARBA" id="ARBA00022450"/>
    </source>
</evidence>
<dbReference type="AlphaFoldDB" id="A0A4P9VS20"/>
<dbReference type="Proteomes" id="UP000257039">
    <property type="component" value="Unassembled WGS sequence"/>
</dbReference>
<proteinExistence type="predicted"/>
<keyword evidence="1" id="KW-0596">Phosphopantetheine</keyword>
<dbReference type="SUPFAM" id="SSF47336">
    <property type="entry name" value="ACP-like"/>
    <property type="match status" value="1"/>
</dbReference>
<dbReference type="SMART" id="SM00823">
    <property type="entry name" value="PKS_PP"/>
    <property type="match status" value="1"/>
</dbReference>
<keyword evidence="5" id="KW-1185">Reference proteome</keyword>
<comment type="caution">
    <text evidence="4">The sequence shown here is derived from an EMBL/GenBank/DDBJ whole genome shotgun (WGS) entry which is preliminary data.</text>
</comment>